<protein>
    <recommendedName>
        <fullName evidence="2">Xylose isomerase-like TIM barrel domain-containing protein</fullName>
    </recommendedName>
</protein>
<evidence type="ECO:0000313" key="4">
    <source>
        <dbReference type="Proteomes" id="UP000177701"/>
    </source>
</evidence>
<keyword evidence="1" id="KW-0413">Isomerase</keyword>
<accession>A0A1F5A953</accession>
<comment type="caution">
    <text evidence="3">The sequence shown here is derived from an EMBL/GenBank/DDBJ whole genome shotgun (WGS) entry which is preliminary data.</text>
</comment>
<dbReference type="AlphaFoldDB" id="A0A1F5A953"/>
<dbReference type="PANTHER" id="PTHR43489:SF7">
    <property type="entry name" value="3-DEHYDRO-D-GULOSIDE 4-EPIMERASE-RELATED"/>
    <property type="match status" value="1"/>
</dbReference>
<dbReference type="Gene3D" id="3.20.20.150">
    <property type="entry name" value="Divalent-metal-dependent TIM barrel enzymes"/>
    <property type="match status" value="1"/>
</dbReference>
<dbReference type="GO" id="GO:0016853">
    <property type="term" value="F:isomerase activity"/>
    <property type="evidence" value="ECO:0007669"/>
    <property type="project" value="UniProtKB-KW"/>
</dbReference>
<evidence type="ECO:0000259" key="2">
    <source>
        <dbReference type="Pfam" id="PF01261"/>
    </source>
</evidence>
<dbReference type="EMBL" id="MEYH01000068">
    <property type="protein sequence ID" value="OGD15092.1"/>
    <property type="molecule type" value="Genomic_DNA"/>
</dbReference>
<gene>
    <name evidence="3" type="ORF">A2V47_02230</name>
</gene>
<feature type="domain" description="Xylose isomerase-like TIM barrel" evidence="2">
    <location>
        <begin position="27"/>
        <end position="266"/>
    </location>
</feature>
<evidence type="ECO:0000256" key="1">
    <source>
        <dbReference type="ARBA" id="ARBA00023235"/>
    </source>
</evidence>
<dbReference type="Pfam" id="PF01261">
    <property type="entry name" value="AP_endonuc_2"/>
    <property type="match status" value="1"/>
</dbReference>
<sequence length="272" mass="31008">MFKVISLSPTKTPFGPLLFSGDLLYGLKKASELGYDGVEISLRDAKEINYPWLKEILLKLNLKVYGIATGQTYYNDGFSLYNSQKDKREKAIRRMKDHIDLANKLGSIVIIGGIRGKFEIDLPIEQQLISGKEAIREIAEYAFRNQITLVLETINRYETNIFNTLLQIKDFIEELKFPNLKILADTFHMNLEEVSYRQAILEAKDQIGYIHFADSNRLAPGWGHIDFKEIINVLIEINFKGPIGIEVLPLPDDLKAAKQGIVFLKKSIEEGE</sequence>
<dbReference type="PANTHER" id="PTHR43489">
    <property type="entry name" value="ISOMERASE"/>
    <property type="match status" value="1"/>
</dbReference>
<proteinExistence type="predicted"/>
<dbReference type="Proteomes" id="UP000177701">
    <property type="component" value="Unassembled WGS sequence"/>
</dbReference>
<dbReference type="InterPro" id="IPR013022">
    <property type="entry name" value="Xyl_isomerase-like_TIM-brl"/>
</dbReference>
<dbReference type="STRING" id="1797291.A2V47_02230"/>
<dbReference type="InterPro" id="IPR036237">
    <property type="entry name" value="Xyl_isomerase-like_sf"/>
</dbReference>
<name>A0A1F5A953_9BACT</name>
<dbReference type="SUPFAM" id="SSF51658">
    <property type="entry name" value="Xylose isomerase-like"/>
    <property type="match status" value="1"/>
</dbReference>
<organism evidence="3 4">
    <name type="scientific">Candidatus Sediminicultor quintus</name>
    <dbReference type="NCBI Taxonomy" id="1797291"/>
    <lineage>
        <taxon>Bacteria</taxon>
        <taxon>Pseudomonadati</taxon>
        <taxon>Atribacterota</taxon>
        <taxon>Candidatus Phoenicimicrobiia</taxon>
        <taxon>Candidatus Pheonicimicrobiales</taxon>
        <taxon>Candidatus Phoenicimicrobiaceae</taxon>
        <taxon>Candidatus Sediminicultor</taxon>
    </lineage>
</organism>
<reference evidence="3 4" key="1">
    <citation type="journal article" date="2016" name="Nat. Commun.">
        <title>Thousands of microbial genomes shed light on interconnected biogeochemical processes in an aquifer system.</title>
        <authorList>
            <person name="Anantharaman K."/>
            <person name="Brown C.T."/>
            <person name="Hug L.A."/>
            <person name="Sharon I."/>
            <person name="Castelle C.J."/>
            <person name="Probst A.J."/>
            <person name="Thomas B.C."/>
            <person name="Singh A."/>
            <person name="Wilkins M.J."/>
            <person name="Karaoz U."/>
            <person name="Brodie E.L."/>
            <person name="Williams K.H."/>
            <person name="Hubbard S.S."/>
            <person name="Banfield J.F."/>
        </authorList>
    </citation>
    <scope>NUCLEOTIDE SEQUENCE [LARGE SCALE GENOMIC DNA]</scope>
</reference>
<evidence type="ECO:0000313" key="3">
    <source>
        <dbReference type="EMBL" id="OGD15092.1"/>
    </source>
</evidence>
<dbReference type="InterPro" id="IPR050417">
    <property type="entry name" value="Sugar_Epim/Isomerase"/>
</dbReference>